<dbReference type="SUPFAM" id="SSF53474">
    <property type="entry name" value="alpha/beta-Hydrolases"/>
    <property type="match status" value="1"/>
</dbReference>
<evidence type="ECO:0000256" key="1">
    <source>
        <dbReference type="ARBA" id="ARBA00004173"/>
    </source>
</evidence>
<reference evidence="9" key="1">
    <citation type="submission" date="2025-08" db="UniProtKB">
        <authorList>
            <consortium name="RefSeq"/>
        </authorList>
    </citation>
    <scope>IDENTIFICATION</scope>
</reference>
<evidence type="ECO:0000256" key="7">
    <source>
        <dbReference type="SAM" id="MobiDB-lite"/>
    </source>
</evidence>
<dbReference type="GO" id="GO:0016020">
    <property type="term" value="C:membrane"/>
    <property type="evidence" value="ECO:0007669"/>
    <property type="project" value="UniProtKB-SubCell"/>
</dbReference>
<accession>A0A1S3CTQ7</accession>
<evidence type="ECO:0000256" key="5">
    <source>
        <dbReference type="ARBA" id="ARBA00023128"/>
    </source>
</evidence>
<proteinExistence type="predicted"/>
<feature type="region of interest" description="Disordered" evidence="7">
    <location>
        <begin position="104"/>
        <end position="131"/>
    </location>
</feature>
<evidence type="ECO:0000256" key="2">
    <source>
        <dbReference type="ARBA" id="ARBA00004240"/>
    </source>
</evidence>
<dbReference type="InterPro" id="IPR052374">
    <property type="entry name" value="SERAC1"/>
</dbReference>
<dbReference type="PANTHER" id="PTHR48182">
    <property type="entry name" value="PROTEIN SERAC1"/>
    <property type="match status" value="1"/>
</dbReference>
<sequence>MSAQISYALSSISLTLRFQAIGVFLIEAKTKLKPLLWTDTGVALERTEEDKDIFCEVLHDPGPDTKADIIFIHGLKGSLYKTWKQGLWDTNNTSDIRWTKLNSSNNNEEEFESSQDQTETSLPFEPDDDPSVPGEYSKCWPKDWLPLDCPGVRIIAVNYSTDPFLWKPFWIPTQQRLPMKERGREMMNLLLELGVGSHPIVWVGHSKGGLFVKQMLVHAYESENPSDIALCRNSKAILFYSVPHRGSPLASIDFPLLTRSIELREVMADSLEVQYLQEKFQHLLNSNLLQVNIKSFIETKLTLMTILYLRIVSVQSADLGIGELYGVPLDHRDICKPKSRYCFLYRELVRLIHSVVQLPNQTSRQVALTSHKSDTKERIHAVSSADELRSHHPQETFTHDLPMNEVRIV</sequence>
<dbReference type="GO" id="GO:0005739">
    <property type="term" value="C:mitochondrion"/>
    <property type="evidence" value="ECO:0007669"/>
    <property type="project" value="UniProtKB-SubCell"/>
</dbReference>
<dbReference type="Proteomes" id="UP000079169">
    <property type="component" value="Unplaced"/>
</dbReference>
<dbReference type="InterPro" id="IPR029058">
    <property type="entry name" value="AB_hydrolase_fold"/>
</dbReference>
<evidence type="ECO:0000256" key="6">
    <source>
        <dbReference type="ARBA" id="ARBA00023136"/>
    </source>
</evidence>
<name>A0A1S3CTQ7_DIACI</name>
<dbReference type="RefSeq" id="XP_008467604.1">
    <property type="nucleotide sequence ID" value="XM_008469382.2"/>
</dbReference>
<evidence type="ECO:0000256" key="4">
    <source>
        <dbReference type="ARBA" id="ARBA00022824"/>
    </source>
</evidence>
<organism evidence="8 9">
    <name type="scientific">Diaphorina citri</name>
    <name type="common">Asian citrus psyllid</name>
    <dbReference type="NCBI Taxonomy" id="121845"/>
    <lineage>
        <taxon>Eukaryota</taxon>
        <taxon>Metazoa</taxon>
        <taxon>Ecdysozoa</taxon>
        <taxon>Arthropoda</taxon>
        <taxon>Hexapoda</taxon>
        <taxon>Insecta</taxon>
        <taxon>Pterygota</taxon>
        <taxon>Neoptera</taxon>
        <taxon>Paraneoptera</taxon>
        <taxon>Hemiptera</taxon>
        <taxon>Sternorrhyncha</taxon>
        <taxon>Psylloidea</taxon>
        <taxon>Psyllidae</taxon>
        <taxon>Diaphorininae</taxon>
        <taxon>Diaphorina</taxon>
    </lineage>
</organism>
<evidence type="ECO:0000313" key="8">
    <source>
        <dbReference type="Proteomes" id="UP000079169"/>
    </source>
</evidence>
<dbReference type="GO" id="GO:0005783">
    <property type="term" value="C:endoplasmic reticulum"/>
    <property type="evidence" value="ECO:0007669"/>
    <property type="project" value="UniProtKB-SubCell"/>
</dbReference>
<dbReference type="OMA" id="VHANENQ"/>
<keyword evidence="5" id="KW-0496">Mitochondrion</keyword>
<gene>
    <name evidence="9" type="primary">LOC103505073</name>
</gene>
<evidence type="ECO:0000256" key="3">
    <source>
        <dbReference type="ARBA" id="ARBA00004370"/>
    </source>
</evidence>
<dbReference type="PANTHER" id="PTHR48182:SF2">
    <property type="entry name" value="PROTEIN SERAC1"/>
    <property type="match status" value="1"/>
</dbReference>
<dbReference type="AlphaFoldDB" id="A0A1S3CTQ7"/>
<protein>
    <submittedName>
        <fullName evidence="9">Protein SERAC1-like</fullName>
    </submittedName>
</protein>
<keyword evidence="4" id="KW-0256">Endoplasmic reticulum</keyword>
<comment type="subcellular location">
    <subcellularLocation>
        <location evidence="2">Endoplasmic reticulum</location>
    </subcellularLocation>
    <subcellularLocation>
        <location evidence="3">Membrane</location>
    </subcellularLocation>
    <subcellularLocation>
        <location evidence="1">Mitochondrion</location>
    </subcellularLocation>
</comment>
<dbReference type="Gene3D" id="3.40.50.1820">
    <property type="entry name" value="alpha/beta hydrolase"/>
    <property type="match status" value="1"/>
</dbReference>
<dbReference type="GeneID" id="103505073"/>
<keyword evidence="8" id="KW-1185">Reference proteome</keyword>
<evidence type="ECO:0000313" key="9">
    <source>
        <dbReference type="RefSeq" id="XP_008467604.1"/>
    </source>
</evidence>
<keyword evidence="6" id="KW-0472">Membrane</keyword>
<dbReference type="KEGG" id="dci:103505073"/>
<dbReference type="PaxDb" id="121845-A0A1S3CTQ7"/>